<dbReference type="PROSITE" id="PS51257">
    <property type="entry name" value="PROKAR_LIPOPROTEIN"/>
    <property type="match status" value="1"/>
</dbReference>
<accession>A0ABZ2TVA1</accession>
<evidence type="ECO:0000313" key="2">
    <source>
        <dbReference type="Proteomes" id="UP001491088"/>
    </source>
</evidence>
<dbReference type="EMBL" id="CP150496">
    <property type="protein sequence ID" value="WYW55147.1"/>
    <property type="molecule type" value="Genomic_DNA"/>
</dbReference>
<organism evidence="1 2">
    <name type="scientific">Polaribacter marinaquae</name>
    <dbReference type="NCBI Taxonomy" id="1642819"/>
    <lineage>
        <taxon>Bacteria</taxon>
        <taxon>Pseudomonadati</taxon>
        <taxon>Bacteroidota</taxon>
        <taxon>Flavobacteriia</taxon>
        <taxon>Flavobacteriales</taxon>
        <taxon>Flavobacteriaceae</taxon>
    </lineage>
</organism>
<proteinExistence type="predicted"/>
<protein>
    <submittedName>
        <fullName evidence="1">Uncharacterized protein</fullName>
    </submittedName>
</protein>
<evidence type="ECO:0000313" key="1">
    <source>
        <dbReference type="EMBL" id="WYW55147.1"/>
    </source>
</evidence>
<keyword evidence="2" id="KW-1185">Reference proteome</keyword>
<dbReference type="RefSeq" id="WP_340932498.1">
    <property type="nucleotide sequence ID" value="NZ_CP150496.1"/>
</dbReference>
<reference evidence="1 2" key="1">
    <citation type="submission" date="2024-03" db="EMBL/GenBank/DDBJ databases">
        <authorList>
            <person name="Cao K."/>
        </authorList>
    </citation>
    <scope>NUCLEOTIDE SEQUENCE [LARGE SCALE GENOMIC DNA]</scope>
    <source>
        <strain evidence="1 2">MCCC 1K00696</strain>
    </source>
</reference>
<name>A0ABZ2TVA1_9FLAO</name>
<gene>
    <name evidence="1" type="ORF">WG950_11480</name>
</gene>
<dbReference type="Proteomes" id="UP001491088">
    <property type="component" value="Chromosome"/>
</dbReference>
<sequence length="56" mass="6609">MKKLFFLLIILTTFLSCHFPSYRRSGNVNSSLDFRKGKWLLNNIESPKEVNYVLTK</sequence>